<proteinExistence type="inferred from homology"/>
<gene>
    <name evidence="8" type="ORF">PG997_011789</name>
</gene>
<comment type="caution">
    <text evidence="8">The sequence shown here is derived from an EMBL/GenBank/DDBJ whole genome shotgun (WGS) entry which is preliminary data.</text>
</comment>
<keyword evidence="5" id="KW-0408">Iron</keyword>
<organism evidence="8 9">
    <name type="scientific">Apiospora hydei</name>
    <dbReference type="NCBI Taxonomy" id="1337664"/>
    <lineage>
        <taxon>Eukaryota</taxon>
        <taxon>Fungi</taxon>
        <taxon>Dikarya</taxon>
        <taxon>Ascomycota</taxon>
        <taxon>Pezizomycotina</taxon>
        <taxon>Sordariomycetes</taxon>
        <taxon>Xylariomycetidae</taxon>
        <taxon>Amphisphaeriales</taxon>
        <taxon>Apiosporaceae</taxon>
        <taxon>Apiospora</taxon>
    </lineage>
</organism>
<evidence type="ECO:0000256" key="5">
    <source>
        <dbReference type="ARBA" id="ARBA00023004"/>
    </source>
</evidence>
<feature type="region of interest" description="Disordered" evidence="6">
    <location>
        <begin position="271"/>
        <end position="291"/>
    </location>
</feature>
<feature type="region of interest" description="Disordered" evidence="6">
    <location>
        <begin position="322"/>
        <end position="342"/>
    </location>
</feature>
<keyword evidence="3" id="KW-0349">Heme</keyword>
<dbReference type="RefSeq" id="XP_066661796.1">
    <property type="nucleotide sequence ID" value="XM_066816104.1"/>
</dbReference>
<feature type="transmembrane region" description="Helical" evidence="7">
    <location>
        <begin position="7"/>
        <end position="26"/>
    </location>
</feature>
<evidence type="ECO:0000256" key="6">
    <source>
        <dbReference type="SAM" id="MobiDB-lite"/>
    </source>
</evidence>
<evidence type="ECO:0000313" key="8">
    <source>
        <dbReference type="EMBL" id="KAK8065042.1"/>
    </source>
</evidence>
<evidence type="ECO:0000256" key="7">
    <source>
        <dbReference type="SAM" id="Phobius"/>
    </source>
</evidence>
<accession>A0ABR1V1H2</accession>
<keyword evidence="9" id="KW-1185">Reference proteome</keyword>
<dbReference type="InterPro" id="IPR001128">
    <property type="entry name" value="Cyt_P450"/>
</dbReference>
<evidence type="ECO:0000256" key="2">
    <source>
        <dbReference type="ARBA" id="ARBA00010617"/>
    </source>
</evidence>
<dbReference type="EMBL" id="JAQQWN010000009">
    <property type="protein sequence ID" value="KAK8065042.1"/>
    <property type="molecule type" value="Genomic_DNA"/>
</dbReference>
<comment type="cofactor">
    <cofactor evidence="1">
        <name>heme</name>
        <dbReference type="ChEBI" id="CHEBI:30413"/>
    </cofactor>
</comment>
<dbReference type="PANTHER" id="PTHR24305">
    <property type="entry name" value="CYTOCHROME P450"/>
    <property type="match status" value="1"/>
</dbReference>
<reference evidence="8 9" key="1">
    <citation type="submission" date="2023-01" db="EMBL/GenBank/DDBJ databases">
        <title>Analysis of 21 Apiospora genomes using comparative genomics revels a genus with tremendous synthesis potential of carbohydrate active enzymes and secondary metabolites.</title>
        <authorList>
            <person name="Sorensen T."/>
        </authorList>
    </citation>
    <scope>NUCLEOTIDE SEQUENCE [LARGE SCALE GENOMIC DNA]</scope>
    <source>
        <strain evidence="8 9">CBS 114990</strain>
    </source>
</reference>
<evidence type="ECO:0000256" key="1">
    <source>
        <dbReference type="ARBA" id="ARBA00001971"/>
    </source>
</evidence>
<keyword evidence="7" id="KW-1133">Transmembrane helix</keyword>
<dbReference type="SUPFAM" id="SSF48264">
    <property type="entry name" value="Cytochrome P450"/>
    <property type="match status" value="1"/>
</dbReference>
<dbReference type="PANTHER" id="PTHR24305:SF210">
    <property type="entry name" value="CYTOCHROME P450 MONOOXYGENASE ASQL-RELATED"/>
    <property type="match status" value="1"/>
</dbReference>
<dbReference type="Gene3D" id="1.10.630.10">
    <property type="entry name" value="Cytochrome P450"/>
    <property type="match status" value="1"/>
</dbReference>
<dbReference type="GeneID" id="92049164"/>
<sequence>MAQQANGALFSVPIICIAVALGWLLVNAVHGVFLHPLRDIPGPTLCKITRMPWWIANYNGDQVTWMRALHTKYGPVVRYGPNDLSYGTGDAWKAVLGYERGRDENPRDKYTFIPPINGVRHLITASQEDHARVRRIFSPAFSDRSLKQQEPLFRKYADQVVRHLAKTAGQQTNLVDLFNFTTFDIMGDLTFGQPLGLLDNNKYTPWVASSFEAIKVLGILQFIGYYPVISTIFSWLEPRFITDLKLSHFNHTKDRVDQRLARGLDAARHLEPLRAPERQGGPRPQGDARQCGALDVGGVGNHGLAAQWALFTSCLPTLPSWRRPGTRSAPHSRPNMTFRWKD</sequence>
<evidence type="ECO:0000256" key="4">
    <source>
        <dbReference type="ARBA" id="ARBA00022723"/>
    </source>
</evidence>
<comment type="similarity">
    <text evidence="2">Belongs to the cytochrome P450 family.</text>
</comment>
<name>A0ABR1V1H2_9PEZI</name>
<dbReference type="Pfam" id="PF00067">
    <property type="entry name" value="p450"/>
    <property type="match status" value="1"/>
</dbReference>
<protein>
    <submittedName>
        <fullName evidence="8">Cytochrome P450</fullName>
    </submittedName>
</protein>
<keyword evidence="7" id="KW-0472">Membrane</keyword>
<evidence type="ECO:0000256" key="3">
    <source>
        <dbReference type="ARBA" id="ARBA00022617"/>
    </source>
</evidence>
<dbReference type="InterPro" id="IPR050121">
    <property type="entry name" value="Cytochrome_P450_monoxygenase"/>
</dbReference>
<dbReference type="Proteomes" id="UP001433268">
    <property type="component" value="Unassembled WGS sequence"/>
</dbReference>
<keyword evidence="7" id="KW-0812">Transmembrane</keyword>
<dbReference type="InterPro" id="IPR036396">
    <property type="entry name" value="Cyt_P450_sf"/>
</dbReference>
<evidence type="ECO:0000313" key="9">
    <source>
        <dbReference type="Proteomes" id="UP001433268"/>
    </source>
</evidence>
<keyword evidence="4" id="KW-0479">Metal-binding</keyword>